<keyword evidence="1" id="KW-1133">Transmembrane helix</keyword>
<evidence type="ECO:0000256" key="1">
    <source>
        <dbReference type="SAM" id="Phobius"/>
    </source>
</evidence>
<dbReference type="PANTHER" id="PTHR11161">
    <property type="entry name" value="O-ACYLTRANSFERASE"/>
    <property type="match status" value="1"/>
</dbReference>
<dbReference type="AlphaFoldDB" id="T1KBF3"/>
<dbReference type="EnsemblMetazoa" id="tetur08g03890.1">
    <property type="protein sequence ID" value="tetur08g03890.1"/>
    <property type="gene ID" value="tetur08g03890"/>
</dbReference>
<organism evidence="2 3">
    <name type="scientific">Tetranychus urticae</name>
    <name type="common">Two-spotted spider mite</name>
    <dbReference type="NCBI Taxonomy" id="32264"/>
    <lineage>
        <taxon>Eukaryota</taxon>
        <taxon>Metazoa</taxon>
        <taxon>Ecdysozoa</taxon>
        <taxon>Arthropoda</taxon>
        <taxon>Chelicerata</taxon>
        <taxon>Arachnida</taxon>
        <taxon>Acari</taxon>
        <taxon>Acariformes</taxon>
        <taxon>Trombidiformes</taxon>
        <taxon>Prostigmata</taxon>
        <taxon>Eleutherengona</taxon>
        <taxon>Raphignathae</taxon>
        <taxon>Tetranychoidea</taxon>
        <taxon>Tetranychidae</taxon>
        <taxon>Tetranychus</taxon>
    </lineage>
</organism>
<name>T1KBF3_TETUR</name>
<keyword evidence="1" id="KW-0812">Transmembrane</keyword>
<evidence type="ECO:0000313" key="2">
    <source>
        <dbReference type="EnsemblMetazoa" id="tetur08g03890.1"/>
    </source>
</evidence>
<dbReference type="Proteomes" id="UP000015104">
    <property type="component" value="Unassembled WGS sequence"/>
</dbReference>
<feature type="transmembrane region" description="Helical" evidence="1">
    <location>
        <begin position="79"/>
        <end position="101"/>
    </location>
</feature>
<reference evidence="2" key="2">
    <citation type="submission" date="2015-06" db="UniProtKB">
        <authorList>
            <consortium name="EnsemblMetazoa"/>
        </authorList>
    </citation>
    <scope>IDENTIFICATION</scope>
</reference>
<evidence type="ECO:0000313" key="3">
    <source>
        <dbReference type="Proteomes" id="UP000015104"/>
    </source>
</evidence>
<protein>
    <submittedName>
        <fullName evidence="2">Uncharacterized protein</fullName>
    </submittedName>
</protein>
<feature type="transmembrane region" description="Helical" evidence="1">
    <location>
        <begin position="7"/>
        <end position="26"/>
    </location>
</feature>
<proteinExistence type="predicted"/>
<feature type="transmembrane region" description="Helical" evidence="1">
    <location>
        <begin position="38"/>
        <end position="58"/>
    </location>
</feature>
<keyword evidence="1" id="KW-0472">Membrane</keyword>
<sequence>MSSTVSIIYASFSRILWSFLFAWPIYCLHYGFVPDGLYRFTCSGFFKPMARINLTVLFMNEIIIRMRNATQIYIADPTFFNTFISIGTPVIVFTYALSFIVSSMVDGPSISLVKSYLKKDGKYDEYLKKPNVNLNNNLISSTQLEKESSKKD</sequence>
<accession>T1KBF3</accession>
<dbReference type="EMBL" id="CAEY01001948">
    <property type="status" value="NOT_ANNOTATED_CDS"/>
    <property type="molecule type" value="Genomic_DNA"/>
</dbReference>
<keyword evidence="3" id="KW-1185">Reference proteome</keyword>
<dbReference type="HOGENOM" id="CLU_1724639_0_0_1"/>
<reference evidence="3" key="1">
    <citation type="submission" date="2011-08" db="EMBL/GenBank/DDBJ databases">
        <authorList>
            <person name="Rombauts S."/>
        </authorList>
    </citation>
    <scope>NUCLEOTIDE SEQUENCE</scope>
    <source>
        <strain evidence="3">London</strain>
    </source>
</reference>
<dbReference type="PANTHER" id="PTHR11161:SF0">
    <property type="entry name" value="O-ACYLTRANSFERASE LIKE PROTEIN"/>
    <property type="match status" value="1"/>
</dbReference>
<dbReference type="InterPro" id="IPR052728">
    <property type="entry name" value="O2_lipid_transport_reg"/>
</dbReference>